<comment type="caution">
    <text evidence="2">The sequence shown here is derived from an EMBL/GenBank/DDBJ whole genome shotgun (WGS) entry which is preliminary data.</text>
</comment>
<proteinExistence type="predicted"/>
<dbReference type="AlphaFoldDB" id="A0AAV8Z369"/>
<keyword evidence="3" id="KW-1185">Reference proteome</keyword>
<evidence type="ECO:0000313" key="3">
    <source>
        <dbReference type="Proteomes" id="UP001162162"/>
    </source>
</evidence>
<organism evidence="2 3">
    <name type="scientific">Aromia moschata</name>
    <dbReference type="NCBI Taxonomy" id="1265417"/>
    <lineage>
        <taxon>Eukaryota</taxon>
        <taxon>Metazoa</taxon>
        <taxon>Ecdysozoa</taxon>
        <taxon>Arthropoda</taxon>
        <taxon>Hexapoda</taxon>
        <taxon>Insecta</taxon>
        <taxon>Pterygota</taxon>
        <taxon>Neoptera</taxon>
        <taxon>Endopterygota</taxon>
        <taxon>Coleoptera</taxon>
        <taxon>Polyphaga</taxon>
        <taxon>Cucujiformia</taxon>
        <taxon>Chrysomeloidea</taxon>
        <taxon>Cerambycidae</taxon>
        <taxon>Cerambycinae</taxon>
        <taxon>Callichromatini</taxon>
        <taxon>Aromia</taxon>
    </lineage>
</organism>
<name>A0AAV8Z369_9CUCU</name>
<feature type="region of interest" description="Disordered" evidence="1">
    <location>
        <begin position="24"/>
        <end position="67"/>
    </location>
</feature>
<dbReference type="EMBL" id="JAPWTK010000016">
    <property type="protein sequence ID" value="KAJ8958591.1"/>
    <property type="molecule type" value="Genomic_DNA"/>
</dbReference>
<sequence length="98" mass="11531">MNTRSTKYDEETTAMDVSEILKFLQGRQGGQKATRRRTNDDDRRTENKEEIERKLKDTRNTGKDKWSGAPITSYFNSRFRRLSDLTSYSVTTFKPYAH</sequence>
<dbReference type="Proteomes" id="UP001162162">
    <property type="component" value="Unassembled WGS sequence"/>
</dbReference>
<protein>
    <submittedName>
        <fullName evidence="2">Uncharacterized protein</fullName>
    </submittedName>
</protein>
<feature type="compositionally biased region" description="Basic and acidic residues" evidence="1">
    <location>
        <begin position="37"/>
        <end position="66"/>
    </location>
</feature>
<evidence type="ECO:0000256" key="1">
    <source>
        <dbReference type="SAM" id="MobiDB-lite"/>
    </source>
</evidence>
<reference evidence="2" key="1">
    <citation type="journal article" date="2023" name="Insect Mol. Biol.">
        <title>Genome sequencing provides insights into the evolution of gene families encoding plant cell wall-degrading enzymes in longhorned beetles.</title>
        <authorList>
            <person name="Shin N.R."/>
            <person name="Okamura Y."/>
            <person name="Kirsch R."/>
            <person name="Pauchet Y."/>
        </authorList>
    </citation>
    <scope>NUCLEOTIDE SEQUENCE</scope>
    <source>
        <strain evidence="2">AMC_N1</strain>
    </source>
</reference>
<accession>A0AAV8Z369</accession>
<gene>
    <name evidence="2" type="ORF">NQ318_016312</name>
</gene>
<evidence type="ECO:0000313" key="2">
    <source>
        <dbReference type="EMBL" id="KAJ8958591.1"/>
    </source>
</evidence>